<dbReference type="Proteomes" id="UP000501690">
    <property type="component" value="Linkage Group LG3"/>
</dbReference>
<feature type="region of interest" description="Disordered" evidence="2">
    <location>
        <begin position="169"/>
        <end position="200"/>
    </location>
</feature>
<gene>
    <name evidence="3" type="ORF">DEO72_LG3g724</name>
</gene>
<reference evidence="3 4" key="1">
    <citation type="submission" date="2019-04" db="EMBL/GenBank/DDBJ databases">
        <title>An improved genome assembly and genetic linkage map for asparagus bean, Vigna unguiculata ssp. sesquipedialis.</title>
        <authorList>
            <person name="Xia Q."/>
            <person name="Zhang R."/>
            <person name="Dong Y."/>
        </authorList>
    </citation>
    <scope>NUCLEOTIDE SEQUENCE [LARGE SCALE GENOMIC DNA]</scope>
    <source>
        <tissue evidence="3">Leaf</tissue>
    </source>
</reference>
<organism evidence="3 4">
    <name type="scientific">Vigna unguiculata</name>
    <name type="common">Cowpea</name>
    <dbReference type="NCBI Taxonomy" id="3917"/>
    <lineage>
        <taxon>Eukaryota</taxon>
        <taxon>Viridiplantae</taxon>
        <taxon>Streptophyta</taxon>
        <taxon>Embryophyta</taxon>
        <taxon>Tracheophyta</taxon>
        <taxon>Spermatophyta</taxon>
        <taxon>Magnoliopsida</taxon>
        <taxon>eudicotyledons</taxon>
        <taxon>Gunneridae</taxon>
        <taxon>Pentapetalae</taxon>
        <taxon>rosids</taxon>
        <taxon>fabids</taxon>
        <taxon>Fabales</taxon>
        <taxon>Fabaceae</taxon>
        <taxon>Papilionoideae</taxon>
        <taxon>50 kb inversion clade</taxon>
        <taxon>NPAAA clade</taxon>
        <taxon>indigoferoid/millettioid clade</taxon>
        <taxon>Phaseoleae</taxon>
        <taxon>Vigna</taxon>
    </lineage>
</organism>
<evidence type="ECO:0000313" key="3">
    <source>
        <dbReference type="EMBL" id="QCD86203.1"/>
    </source>
</evidence>
<feature type="coiled-coil region" evidence="1">
    <location>
        <begin position="37"/>
        <end position="120"/>
    </location>
</feature>
<keyword evidence="4" id="KW-1185">Reference proteome</keyword>
<dbReference type="EMBL" id="CP039347">
    <property type="protein sequence ID" value="QCD86203.1"/>
    <property type="molecule type" value="Genomic_DNA"/>
</dbReference>
<evidence type="ECO:0000313" key="4">
    <source>
        <dbReference type="Proteomes" id="UP000501690"/>
    </source>
</evidence>
<evidence type="ECO:0000256" key="2">
    <source>
        <dbReference type="SAM" id="MobiDB-lite"/>
    </source>
</evidence>
<name>A0A4D6LCJ0_VIGUN</name>
<keyword evidence="1" id="KW-0175">Coiled coil</keyword>
<proteinExistence type="predicted"/>
<sequence length="200" mass="23113">MEPNAMIKAMLEFNNKALIMGRRVGTLLQREIKEGGKSKVEEIQEELKTQVAKHEEEKTVWEKEREGWAVERKRLGSWKVWCLDSEKNMNGRINDLEADNEVLKEKYVSLESELEDLKGHIIQEHINGFNKGLRQATFFCKEVEPTNSKYDVNKDIFYGRLVDEDDLSVEQAKEVPATSGRDPTTEEDVIMQVETDPVIN</sequence>
<evidence type="ECO:0000256" key="1">
    <source>
        <dbReference type="SAM" id="Coils"/>
    </source>
</evidence>
<dbReference type="AlphaFoldDB" id="A0A4D6LCJ0"/>
<protein>
    <submittedName>
        <fullName evidence="3">Uncharacterized protein</fullName>
    </submittedName>
</protein>
<accession>A0A4D6LCJ0</accession>